<dbReference type="OMA" id="IMTHATQ"/>
<evidence type="ECO:0000313" key="2">
    <source>
        <dbReference type="Proteomes" id="UP000318571"/>
    </source>
</evidence>
<dbReference type="AlphaFoldDB" id="A0A553NFM2"/>
<sequence>MSLILGWRLMSRSLTAPRLRPCLVPPPLVELPTAGLKYVPRPTLRCSDCWREVRDNVTYVHCTSQPRHEQATKPHLPAKAAKKVQIIMTHATQGASTKGNGKGRCKMLTQHLFRTAY</sequence>
<protein>
    <recommendedName>
        <fullName evidence="3">39S ribosomal protein L36, mitochondrial</fullName>
    </recommendedName>
</protein>
<evidence type="ECO:0000313" key="1">
    <source>
        <dbReference type="EMBL" id="TRY64253.1"/>
    </source>
</evidence>
<comment type="caution">
    <text evidence="1">The sequence shown here is derived from an EMBL/GenBank/DDBJ whole genome shotgun (WGS) entry which is preliminary data.</text>
</comment>
<organism evidence="1 2">
    <name type="scientific">Tigriopus californicus</name>
    <name type="common">Marine copepod</name>
    <dbReference type="NCBI Taxonomy" id="6832"/>
    <lineage>
        <taxon>Eukaryota</taxon>
        <taxon>Metazoa</taxon>
        <taxon>Ecdysozoa</taxon>
        <taxon>Arthropoda</taxon>
        <taxon>Crustacea</taxon>
        <taxon>Multicrustacea</taxon>
        <taxon>Hexanauplia</taxon>
        <taxon>Copepoda</taxon>
        <taxon>Harpacticoida</taxon>
        <taxon>Harpacticidae</taxon>
        <taxon>Tigriopus</taxon>
    </lineage>
</organism>
<reference evidence="1 2" key="1">
    <citation type="journal article" date="2018" name="Nat. Ecol. Evol.">
        <title>Genomic signatures of mitonuclear coevolution across populations of Tigriopus californicus.</title>
        <authorList>
            <person name="Barreto F.S."/>
            <person name="Watson E.T."/>
            <person name="Lima T.G."/>
            <person name="Willett C.S."/>
            <person name="Edmands S."/>
            <person name="Li W."/>
            <person name="Burton R.S."/>
        </authorList>
    </citation>
    <scope>NUCLEOTIDE SEQUENCE [LARGE SCALE GENOMIC DNA]</scope>
    <source>
        <strain evidence="1 2">San Diego</strain>
    </source>
</reference>
<accession>A0A553NFM2</accession>
<name>A0A553NFM2_TIGCA</name>
<gene>
    <name evidence="1" type="ORF">TCAL_16627</name>
</gene>
<evidence type="ECO:0008006" key="3">
    <source>
        <dbReference type="Google" id="ProtNLM"/>
    </source>
</evidence>
<dbReference type="EMBL" id="VCGU01000458">
    <property type="protein sequence ID" value="TRY64253.1"/>
    <property type="molecule type" value="Genomic_DNA"/>
</dbReference>
<dbReference type="Proteomes" id="UP000318571">
    <property type="component" value="Chromosome 10"/>
</dbReference>
<proteinExistence type="predicted"/>
<keyword evidence="2" id="KW-1185">Reference proteome</keyword>